<dbReference type="SUPFAM" id="SSF53850">
    <property type="entry name" value="Periplasmic binding protein-like II"/>
    <property type="match status" value="1"/>
</dbReference>
<dbReference type="SUPFAM" id="SSF46785">
    <property type="entry name" value="Winged helix' DNA-binding domain"/>
    <property type="match status" value="1"/>
</dbReference>
<feature type="domain" description="PBP" evidence="2">
    <location>
        <begin position="146"/>
        <end position="333"/>
    </location>
</feature>
<organism evidence="3">
    <name type="scientific">Thermofilum adornatum</name>
    <dbReference type="NCBI Taxonomy" id="1365176"/>
    <lineage>
        <taxon>Archaea</taxon>
        <taxon>Thermoproteota</taxon>
        <taxon>Thermoprotei</taxon>
        <taxon>Thermofilales</taxon>
        <taxon>Thermofilaceae</taxon>
        <taxon>Thermofilum</taxon>
    </lineage>
</organism>
<reference evidence="3" key="1">
    <citation type="journal article" date="2020" name="mSystems">
        <title>Genome- and Community-Level Interaction Insights into Carbon Utilization and Element Cycling Functions of Hydrothermarchaeota in Hydrothermal Sediment.</title>
        <authorList>
            <person name="Zhou Z."/>
            <person name="Liu Y."/>
            <person name="Xu W."/>
            <person name="Pan J."/>
            <person name="Luo Z.H."/>
            <person name="Li M."/>
        </authorList>
    </citation>
    <scope>NUCLEOTIDE SEQUENCE [LARGE SCALE GENOMIC DNA]</scope>
    <source>
        <strain evidence="3">SpSt-116</strain>
    </source>
</reference>
<dbReference type="PANTHER" id="PTHR38431:SF1">
    <property type="entry name" value="BLL2305 PROTEIN"/>
    <property type="match status" value="1"/>
</dbReference>
<feature type="domain" description="HTH lysR-type" evidence="1">
    <location>
        <begin position="34"/>
        <end position="95"/>
    </location>
</feature>
<comment type="caution">
    <text evidence="3">The sequence shown here is derived from an EMBL/GenBank/DDBJ whole genome shotgun (WGS) entry which is preliminary data.</text>
</comment>
<dbReference type="InterPro" id="IPR024370">
    <property type="entry name" value="PBP_domain"/>
</dbReference>
<dbReference type="AlphaFoldDB" id="A0A7C1CDU3"/>
<dbReference type="Gene3D" id="1.10.10.10">
    <property type="entry name" value="Winged helix-like DNA-binding domain superfamily/Winged helix DNA-binding domain"/>
    <property type="match status" value="1"/>
</dbReference>
<evidence type="ECO:0000313" key="3">
    <source>
        <dbReference type="EMBL" id="HDP14456.1"/>
    </source>
</evidence>
<dbReference type="EMBL" id="DSAY01000030">
    <property type="protein sequence ID" value="HDP14456.1"/>
    <property type="molecule type" value="Genomic_DNA"/>
</dbReference>
<dbReference type="Pfam" id="PF12727">
    <property type="entry name" value="PBP_like"/>
    <property type="match status" value="1"/>
</dbReference>
<accession>A0A7C1CDU3</accession>
<dbReference type="InterPro" id="IPR036390">
    <property type="entry name" value="WH_DNA-bd_sf"/>
</dbReference>
<dbReference type="InterPro" id="IPR000847">
    <property type="entry name" value="LysR_HTH_N"/>
</dbReference>
<gene>
    <name evidence="3" type="ORF">ENN26_01580</name>
</gene>
<sequence length="358" mass="40781">MTNAETMRLLRELKDAKPIVNVELEVTGHKITQEDLKLLEAIMEKGSIRRVSAELNVSYRTIWLRIKRMEDELGFYLVKREKGGLGGGKVVLTLQAQILTEKYRVLSKLVQKRIRETDLSPTLRISGSDCPGVELLIHLYEEKGKVAEYLKVGSQLGLELLVNGYSDLAGIHIIDPETGEYNTHVMRKKLYQGLVLIHGYWREIGFIVEKGNPKNIQSPKDLLRSDVVLANRNKGSGTHLFTQYLLREISREIGSPIQALTRRIRGYSSEYYSHREAALAVLMKKADVTIGPRWVADELGLEFIPLAREKFDFATRKELLKKDAIRDFISLLQSQQFKEEASKKGIYISQQTGTLLNK</sequence>
<dbReference type="Gene3D" id="3.40.190.10">
    <property type="entry name" value="Periplasmic binding protein-like II"/>
    <property type="match status" value="1"/>
</dbReference>
<evidence type="ECO:0000259" key="2">
    <source>
        <dbReference type="Pfam" id="PF12727"/>
    </source>
</evidence>
<dbReference type="PANTHER" id="PTHR38431">
    <property type="entry name" value="BLL2305 PROTEIN"/>
    <property type="match status" value="1"/>
</dbReference>
<dbReference type="GO" id="GO:0003700">
    <property type="term" value="F:DNA-binding transcription factor activity"/>
    <property type="evidence" value="ECO:0007669"/>
    <property type="project" value="InterPro"/>
</dbReference>
<proteinExistence type="predicted"/>
<dbReference type="Pfam" id="PF00126">
    <property type="entry name" value="HTH_1"/>
    <property type="match status" value="1"/>
</dbReference>
<evidence type="ECO:0000259" key="1">
    <source>
        <dbReference type="Pfam" id="PF00126"/>
    </source>
</evidence>
<protein>
    <submittedName>
        <fullName evidence="3">LysR family transcriptional regulator</fullName>
    </submittedName>
</protein>
<dbReference type="InterPro" id="IPR036388">
    <property type="entry name" value="WH-like_DNA-bd_sf"/>
</dbReference>
<name>A0A7C1CDU3_9CREN</name>